<gene>
    <name evidence="15" type="ORF">CYJ70_00105</name>
</gene>
<evidence type="ECO:0000313" key="15">
    <source>
        <dbReference type="EMBL" id="PKZ54814.1"/>
    </source>
</evidence>
<feature type="transmembrane region" description="Helical" evidence="14">
    <location>
        <begin position="238"/>
        <end position="257"/>
    </location>
</feature>
<reference evidence="15 16" key="1">
    <citation type="submission" date="2017-12" db="EMBL/GenBank/DDBJ databases">
        <title>Phylogenetic diversity of female urinary microbiome.</title>
        <authorList>
            <person name="Thomas-White K."/>
            <person name="Wolfe A.J."/>
        </authorList>
    </citation>
    <scope>NUCLEOTIDE SEQUENCE [LARGE SCALE GENOMIC DNA]</scope>
    <source>
        <strain evidence="15 16">UMB0833</strain>
    </source>
</reference>
<feature type="transmembrane region" description="Helical" evidence="14">
    <location>
        <begin position="272"/>
        <end position="298"/>
    </location>
</feature>
<dbReference type="PANTHER" id="PTHR33843:SF4">
    <property type="entry name" value="ASCORBATE-SPECIFIC PTS SYSTEM EIIC COMPONENT"/>
    <property type="match status" value="1"/>
</dbReference>
<comment type="caution">
    <text evidence="15">The sequence shown here is derived from an EMBL/GenBank/DDBJ whole genome shotgun (WGS) entry which is preliminary data.</text>
</comment>
<accession>A0ABX4SHY1</accession>
<evidence type="ECO:0000256" key="4">
    <source>
        <dbReference type="ARBA" id="ARBA00022475"/>
    </source>
</evidence>
<evidence type="ECO:0000256" key="9">
    <source>
        <dbReference type="ARBA" id="ARBA00023136"/>
    </source>
</evidence>
<evidence type="ECO:0000256" key="14">
    <source>
        <dbReference type="SAM" id="Phobius"/>
    </source>
</evidence>
<dbReference type="PANTHER" id="PTHR33843">
    <property type="entry name" value="ASCORBATE-SPECIFIC PTS SYSTEM EIIC COMPONENT"/>
    <property type="match status" value="1"/>
</dbReference>
<evidence type="ECO:0000256" key="8">
    <source>
        <dbReference type="ARBA" id="ARBA00022989"/>
    </source>
</evidence>
<feature type="transmembrane region" description="Helical" evidence="14">
    <location>
        <begin position="386"/>
        <end position="408"/>
    </location>
</feature>
<comment type="subcellular location">
    <subcellularLocation>
        <location evidence="1">Cell membrane</location>
        <topology evidence="1">Multi-pass membrane protein</topology>
    </subcellularLocation>
</comment>
<organism evidence="15 16">
    <name type="scientific">Gardnerella pickettii</name>
    <dbReference type="NCBI Taxonomy" id="2914924"/>
    <lineage>
        <taxon>Bacteria</taxon>
        <taxon>Bacillati</taxon>
        <taxon>Actinomycetota</taxon>
        <taxon>Actinomycetes</taxon>
        <taxon>Bifidobacteriales</taxon>
        <taxon>Bifidobacteriaceae</taxon>
        <taxon>Gardnerella</taxon>
    </lineage>
</organism>
<keyword evidence="16" id="KW-1185">Reference proteome</keyword>
<feature type="transmembrane region" description="Helical" evidence="14">
    <location>
        <begin position="159"/>
        <end position="180"/>
    </location>
</feature>
<evidence type="ECO:0000256" key="5">
    <source>
        <dbReference type="ARBA" id="ARBA00022597"/>
    </source>
</evidence>
<feature type="transmembrane region" description="Helical" evidence="14">
    <location>
        <begin position="110"/>
        <end position="127"/>
    </location>
</feature>
<comment type="function">
    <text evidence="10">The phosphoenolpyruvate-dependent sugar phosphotransferase system (sugar PTS), a major carbohydrate active transport system, catalyzes the phosphorylation of incoming sugar substrates concomitantly with their translocation across the cell membrane. The enzyme II UlaABC PTS system is involved in ascorbate transport.</text>
</comment>
<keyword evidence="8 14" id="KW-1133">Transmembrane helix</keyword>
<evidence type="ECO:0000256" key="3">
    <source>
        <dbReference type="ARBA" id="ARBA00022448"/>
    </source>
</evidence>
<evidence type="ECO:0000256" key="1">
    <source>
        <dbReference type="ARBA" id="ARBA00004651"/>
    </source>
</evidence>
<evidence type="ECO:0000256" key="11">
    <source>
        <dbReference type="ARBA" id="ARBA00038218"/>
    </source>
</evidence>
<dbReference type="Pfam" id="PF03611">
    <property type="entry name" value="EIIC-GAT"/>
    <property type="match status" value="1"/>
</dbReference>
<evidence type="ECO:0000256" key="6">
    <source>
        <dbReference type="ARBA" id="ARBA00022683"/>
    </source>
</evidence>
<feature type="transmembrane region" description="Helical" evidence="14">
    <location>
        <begin position="54"/>
        <end position="75"/>
    </location>
</feature>
<dbReference type="NCBIfam" id="NF009553">
    <property type="entry name" value="PRK12997.1-5"/>
    <property type="match status" value="1"/>
</dbReference>
<feature type="transmembrane region" description="Helical" evidence="14">
    <location>
        <begin position="440"/>
        <end position="460"/>
    </location>
</feature>
<protein>
    <recommendedName>
        <fullName evidence="12">Ascorbate-specific PTS system EIIC component</fullName>
    </recommendedName>
    <alternativeName>
        <fullName evidence="13">Ascorbate-specific permease IIC component UlaA</fullName>
    </alternativeName>
</protein>
<keyword evidence="6" id="KW-0598">Phosphotransferase system</keyword>
<comment type="similarity">
    <text evidence="11">Belongs to the UlaA family.</text>
</comment>
<evidence type="ECO:0000256" key="7">
    <source>
        <dbReference type="ARBA" id="ARBA00022692"/>
    </source>
</evidence>
<keyword evidence="3" id="KW-0813">Transport</keyword>
<evidence type="ECO:0000256" key="13">
    <source>
        <dbReference type="ARBA" id="ARBA00042859"/>
    </source>
</evidence>
<keyword evidence="4" id="KW-1003">Cell membrane</keyword>
<dbReference type="EMBL" id="PKJE01000001">
    <property type="protein sequence ID" value="PKZ54814.1"/>
    <property type="molecule type" value="Genomic_DNA"/>
</dbReference>
<proteinExistence type="inferred from homology"/>
<evidence type="ECO:0000256" key="12">
    <source>
        <dbReference type="ARBA" id="ARBA00039702"/>
    </source>
</evidence>
<keyword evidence="7 14" id="KW-0812">Transmembrane</keyword>
<evidence type="ECO:0000256" key="10">
    <source>
        <dbReference type="ARBA" id="ARBA00037387"/>
    </source>
</evidence>
<keyword evidence="5" id="KW-0762">Sugar transport</keyword>
<keyword evidence="9 14" id="KW-0472">Membrane</keyword>
<evidence type="ECO:0000313" key="16">
    <source>
        <dbReference type="Proteomes" id="UP000234904"/>
    </source>
</evidence>
<name>A0ABX4SHY1_9BIFI</name>
<dbReference type="NCBIfam" id="NF006920">
    <property type="entry name" value="PRK09410.1-2"/>
    <property type="match status" value="1"/>
</dbReference>
<dbReference type="Proteomes" id="UP000234904">
    <property type="component" value="Unassembled WGS sequence"/>
</dbReference>
<dbReference type="InterPro" id="IPR051562">
    <property type="entry name" value="Ascorbate-PTS_EIIC"/>
</dbReference>
<sequence length="486" mass="50958">MSKNINIQNKERTVNGILSILLDVFRQPAVIVAMISLIGLAVQGKSISNIVQGSIRTMVGFLVLAAGSGVVTQALDPFGSMFQYAFHVQGVVPNNEAIIGTVLLKYGSESALIFFFGMIVNIILSLTSRFKFIYLTGHVAFYMASMIAVIFNVAGFNTLAVIIFGSLAQGLFITISPALVQSFMRKASGEDDVALGHPASSGVLIGTLVAKLTRSKKHPSKSTEDIKFPSALGFLKDTTVLIALSMAIIYIVVALFAGPEFIESKLSGGQNFIVFVILKAAMFSAGVFVILAGVQVVLDEIVPAFKGISEKLVKNAKPALDAPMTFGFAPNAVLIGFLASFAGGIVGMVIMALAGTTVVIPGIVAHFMAGGVTGVFSNGQAGRRGCIIGGFVNGLVITFLPLLLLPVLGNIGSANSTYSDADYGVAGVILGYSNVAGGRILIIVAIAIFYVLFYASSIILTRLENKKVKSLATNNSASSASDYILD</sequence>
<feature type="transmembrane region" description="Helical" evidence="14">
    <location>
        <begin position="132"/>
        <end position="153"/>
    </location>
</feature>
<dbReference type="InterPro" id="IPR004703">
    <property type="entry name" value="PTS_sugar-sp_permease"/>
</dbReference>
<comment type="subunit">
    <text evidence="2">Homodimer.</text>
</comment>
<evidence type="ECO:0000256" key="2">
    <source>
        <dbReference type="ARBA" id="ARBA00011738"/>
    </source>
</evidence>